<dbReference type="AlphaFoldDB" id="A0A8J5X4F8"/>
<reference evidence="4" key="1">
    <citation type="submission" date="2021-05" db="EMBL/GenBank/DDBJ databases">
        <title>The genome of the haptophyte Pavlova lutheri (Diacronema luteri, Pavlovales) - a model for lipid biosynthesis in eukaryotic algae.</title>
        <authorList>
            <person name="Hulatt C.J."/>
            <person name="Posewitz M.C."/>
        </authorList>
    </citation>
    <scope>NUCLEOTIDE SEQUENCE</scope>
    <source>
        <strain evidence="4">NIVA-4/92</strain>
    </source>
</reference>
<dbReference type="CDD" id="cd00170">
    <property type="entry name" value="SEC14"/>
    <property type="match status" value="1"/>
</dbReference>
<dbReference type="InterPro" id="IPR036865">
    <property type="entry name" value="CRAL-TRIO_dom_sf"/>
</dbReference>
<name>A0A8J5X4F8_DIALT</name>
<dbReference type="PANTHER" id="PTHR45657:SF1">
    <property type="entry name" value="CRAL-TRIO DOMAIN-CONTAINING PROTEIN YKL091C-RELATED"/>
    <property type="match status" value="1"/>
</dbReference>
<feature type="domain" description="CRAL-TRIO" evidence="3">
    <location>
        <begin position="179"/>
        <end position="393"/>
    </location>
</feature>
<accession>A0A8J5X4F8</accession>
<dbReference type="SMART" id="SM00516">
    <property type="entry name" value="SEC14"/>
    <property type="match status" value="1"/>
</dbReference>
<keyword evidence="5" id="KW-1185">Reference proteome</keyword>
<dbReference type="Gene3D" id="3.40.525.10">
    <property type="entry name" value="CRAL-TRIO lipid binding domain"/>
    <property type="match status" value="1"/>
</dbReference>
<dbReference type="EMBL" id="JAGTXO010000044">
    <property type="protein sequence ID" value="KAG8459123.1"/>
    <property type="molecule type" value="Genomic_DNA"/>
</dbReference>
<dbReference type="SUPFAM" id="SSF52087">
    <property type="entry name" value="CRAL/TRIO domain"/>
    <property type="match status" value="1"/>
</dbReference>
<evidence type="ECO:0000313" key="4">
    <source>
        <dbReference type="EMBL" id="KAG8459123.1"/>
    </source>
</evidence>
<sequence length="574" mass="60973">MVPAGWPGLAALGAGVLFLVVLGLAFCRSRAAVSDATSQALLPVSIRGSRQGSRFSSPSLRWPESARGRTCMPCTCECDSPMCQPTPCSRAAAAEALKQVAELELALERDERTVRLLARARQTPPSGIMYAPDVPLFARKLIAECGTARAALQLLDHACEFRRYHRIDEILALQMPAEFVCKARAVVPHGLHKTDKWGHPLYIERVGQIVPAEMTALWSMGADLNSLPPRARECVGLLSKATLTSAPAQRCGKIFAQPFNAAILYHFQMVEYARLEYEAQARLHGRRVCKMVSVLDLSELRLGMFTCRAAIDRLGALSKLGDLLTVENLAAIWIVNAPFFFAKCWQAVSHMLVPRTAEKLKVLSPRESVDFLRTVVPAENLPVWLGGSCECEGGCISGHGRPSAMQRKADAQIEAWAASSAACGSALVARAAPAPAADEAPCAPRAQQRAAPFFAALRSALFLRCFLHSPPGSPASRLHAVPASESHELACKGGLSATPSAGDSEDAPSHELHPTSSGSTQRAARPSDGTGGAGASTISGLPHTHATASRAASGPTGARANPKVGSRAVGPDRV</sequence>
<gene>
    <name evidence="4" type="ORF">KFE25_002530</name>
</gene>
<dbReference type="Pfam" id="PF00650">
    <property type="entry name" value="CRAL_TRIO"/>
    <property type="match status" value="1"/>
</dbReference>
<dbReference type="PANTHER" id="PTHR45657">
    <property type="entry name" value="CRAL-TRIO DOMAIN-CONTAINING PROTEIN YKL091C-RELATED"/>
    <property type="match status" value="1"/>
</dbReference>
<evidence type="ECO:0000256" key="1">
    <source>
        <dbReference type="SAM" id="Coils"/>
    </source>
</evidence>
<evidence type="ECO:0000256" key="2">
    <source>
        <dbReference type="SAM" id="MobiDB-lite"/>
    </source>
</evidence>
<evidence type="ECO:0000259" key="3">
    <source>
        <dbReference type="PROSITE" id="PS50191"/>
    </source>
</evidence>
<protein>
    <recommendedName>
        <fullName evidence="3">CRAL-TRIO domain-containing protein</fullName>
    </recommendedName>
</protein>
<dbReference type="PROSITE" id="PS50191">
    <property type="entry name" value="CRAL_TRIO"/>
    <property type="match status" value="1"/>
</dbReference>
<comment type="caution">
    <text evidence="4">The sequence shown here is derived from an EMBL/GenBank/DDBJ whole genome shotgun (WGS) entry which is preliminary data.</text>
</comment>
<feature type="coiled-coil region" evidence="1">
    <location>
        <begin position="91"/>
        <end position="120"/>
    </location>
</feature>
<proteinExistence type="predicted"/>
<keyword evidence="1" id="KW-0175">Coiled coil</keyword>
<organism evidence="4 5">
    <name type="scientific">Diacronema lutheri</name>
    <name type="common">Unicellular marine alga</name>
    <name type="synonym">Monochrysis lutheri</name>
    <dbReference type="NCBI Taxonomy" id="2081491"/>
    <lineage>
        <taxon>Eukaryota</taxon>
        <taxon>Haptista</taxon>
        <taxon>Haptophyta</taxon>
        <taxon>Pavlovophyceae</taxon>
        <taxon>Pavlovales</taxon>
        <taxon>Pavlovaceae</taxon>
        <taxon>Diacronema</taxon>
    </lineage>
</organism>
<dbReference type="InterPro" id="IPR051026">
    <property type="entry name" value="PI/PC_transfer"/>
</dbReference>
<evidence type="ECO:0000313" key="5">
    <source>
        <dbReference type="Proteomes" id="UP000751190"/>
    </source>
</evidence>
<dbReference type="Proteomes" id="UP000751190">
    <property type="component" value="Unassembled WGS sequence"/>
</dbReference>
<feature type="region of interest" description="Disordered" evidence="2">
    <location>
        <begin position="492"/>
        <end position="574"/>
    </location>
</feature>
<dbReference type="OrthoDB" id="1434354at2759"/>
<dbReference type="InterPro" id="IPR001251">
    <property type="entry name" value="CRAL-TRIO_dom"/>
</dbReference>